<evidence type="ECO:0000313" key="3">
    <source>
        <dbReference type="EMBL" id="KLK94672.1"/>
    </source>
</evidence>
<sequence length="390" mass="42499">MKITGVETKIVNAIHRNWIFVKVLTDQPGLYGWGEATLEWKTRAVVGAVEDLAAFVIGEDPRRIEHLVRKMQMHSFWPLGVIGLSAISGIEMALHDIAAKDLGVPVWRLLGGQSRDWVRVYTHFQRGKIGAQVDPKDIESYVAGVEATVAMGYRAVKLGVVPYTHYDAPIPEVKHVARLVERIRLAVGDEIDIMFDFHGRCSSISAAVAYIDAISPMRPLFVEEPIQPGDNEAMALVASKVQAPLATGERLFTPREFFDLAAHKAVSIVQPDLCHVGGFTMGKKIAAIAEIGHMGVAPHNPLGPISGAAALHFAVATPNFVIQEEARGLVDWYDEVVQHPIVLENGHWAVPTSPGLGVELDEVAAAKHPFEPEVIPAREALSADGAILNW</sequence>
<dbReference type="GO" id="GO:0009063">
    <property type="term" value="P:amino acid catabolic process"/>
    <property type="evidence" value="ECO:0007669"/>
    <property type="project" value="InterPro"/>
</dbReference>
<proteinExistence type="predicted"/>
<keyword evidence="1" id="KW-0456">Lyase</keyword>
<dbReference type="InterPro" id="IPR029065">
    <property type="entry name" value="Enolase_C-like"/>
</dbReference>
<dbReference type="SUPFAM" id="SSF51604">
    <property type="entry name" value="Enolase C-terminal domain-like"/>
    <property type="match status" value="1"/>
</dbReference>
<accession>A0A0H1RPR4</accession>
<name>A0A0H1RPR4_9HYPH</name>
<protein>
    <submittedName>
        <fullName evidence="3">2-oxo-3-deoxygalactonate 6-phosphate aldolase</fullName>
    </submittedName>
</protein>
<dbReference type="InterPro" id="IPR029017">
    <property type="entry name" value="Enolase-like_N"/>
</dbReference>
<dbReference type="SMART" id="SM00922">
    <property type="entry name" value="MR_MLE"/>
    <property type="match status" value="1"/>
</dbReference>
<dbReference type="OrthoDB" id="9802699at2"/>
<dbReference type="PATRIC" id="fig|1225564.3.peg.6284"/>
<feature type="domain" description="Mandelate racemase/muconate lactonizing enzyme C-terminal" evidence="2">
    <location>
        <begin position="138"/>
        <end position="244"/>
    </location>
</feature>
<dbReference type="PROSITE" id="PS00908">
    <property type="entry name" value="MR_MLE_1"/>
    <property type="match status" value="1"/>
</dbReference>
<dbReference type="Pfam" id="PF13378">
    <property type="entry name" value="MR_MLE_C"/>
    <property type="match status" value="1"/>
</dbReference>
<comment type="caution">
    <text evidence="3">The sequence shown here is derived from an EMBL/GenBank/DDBJ whole genome shotgun (WGS) entry which is preliminary data.</text>
</comment>
<dbReference type="InterPro" id="IPR018110">
    <property type="entry name" value="Mandel_Rmase/mucon_lact_enz_CS"/>
</dbReference>
<dbReference type="InterPro" id="IPR013342">
    <property type="entry name" value="Mandelate_racemase_C"/>
</dbReference>
<dbReference type="InterPro" id="IPR034593">
    <property type="entry name" value="DgoD-like"/>
</dbReference>
<evidence type="ECO:0000313" key="4">
    <source>
        <dbReference type="Proteomes" id="UP000035489"/>
    </source>
</evidence>
<dbReference type="PANTHER" id="PTHR48080:SF2">
    <property type="entry name" value="D-GALACTONATE DEHYDRATASE"/>
    <property type="match status" value="1"/>
</dbReference>
<dbReference type="STRING" id="1225564.AA309_02170"/>
<dbReference type="AlphaFoldDB" id="A0A0H1RPR4"/>
<dbReference type="Gene3D" id="3.20.20.120">
    <property type="entry name" value="Enolase-like C-terminal domain"/>
    <property type="match status" value="1"/>
</dbReference>
<dbReference type="InterPro" id="IPR013341">
    <property type="entry name" value="Mandelate_racemase_N_dom"/>
</dbReference>
<keyword evidence="4" id="KW-1185">Reference proteome</keyword>
<dbReference type="SFLD" id="SFLDS00001">
    <property type="entry name" value="Enolase"/>
    <property type="match status" value="1"/>
</dbReference>
<dbReference type="EMBL" id="LCYG01000007">
    <property type="protein sequence ID" value="KLK94672.1"/>
    <property type="molecule type" value="Genomic_DNA"/>
</dbReference>
<dbReference type="Gene3D" id="3.30.390.10">
    <property type="entry name" value="Enolase-like, N-terminal domain"/>
    <property type="match status" value="1"/>
</dbReference>
<dbReference type="GO" id="GO:0000287">
    <property type="term" value="F:magnesium ion binding"/>
    <property type="evidence" value="ECO:0007669"/>
    <property type="project" value="UniProtKB-ARBA"/>
</dbReference>
<dbReference type="SFLD" id="SFLDG00179">
    <property type="entry name" value="mandelate_racemase"/>
    <property type="match status" value="1"/>
</dbReference>
<dbReference type="InterPro" id="IPR036849">
    <property type="entry name" value="Enolase-like_C_sf"/>
</dbReference>
<dbReference type="SUPFAM" id="SSF54826">
    <property type="entry name" value="Enolase N-terminal domain-like"/>
    <property type="match status" value="1"/>
</dbReference>
<organism evidence="3 4">
    <name type="scientific">Microvirga vignae</name>
    <dbReference type="NCBI Taxonomy" id="1225564"/>
    <lineage>
        <taxon>Bacteria</taxon>
        <taxon>Pseudomonadati</taxon>
        <taxon>Pseudomonadota</taxon>
        <taxon>Alphaproteobacteria</taxon>
        <taxon>Hyphomicrobiales</taxon>
        <taxon>Methylobacteriaceae</taxon>
        <taxon>Microvirga</taxon>
    </lineage>
</organism>
<reference evidence="3 4" key="1">
    <citation type="submission" date="2015-05" db="EMBL/GenBank/DDBJ databases">
        <title>Draft genome sequence of Microvirga vignae strain BR3299, a novel nitrogen fixing bacteria isolated from Brazil semi-aired region.</title>
        <authorList>
            <person name="Zilli J.E."/>
            <person name="Passos S.R."/>
            <person name="Leite J."/>
            <person name="Baldani J.I."/>
            <person name="Xavier G.R."/>
            <person name="Rumjaneck N.G."/>
            <person name="Simoes-Araujo J.L."/>
        </authorList>
    </citation>
    <scope>NUCLEOTIDE SEQUENCE [LARGE SCALE GENOMIC DNA]</scope>
    <source>
        <strain evidence="3 4">BR3299</strain>
    </source>
</reference>
<dbReference type="Pfam" id="PF02746">
    <property type="entry name" value="MR_MLE_N"/>
    <property type="match status" value="1"/>
</dbReference>
<dbReference type="RefSeq" id="WP_047187349.1">
    <property type="nucleotide sequence ID" value="NZ_LCYG01000007.1"/>
</dbReference>
<dbReference type="Proteomes" id="UP000035489">
    <property type="component" value="Unassembled WGS sequence"/>
</dbReference>
<dbReference type="PANTHER" id="PTHR48080">
    <property type="entry name" value="D-GALACTONATE DEHYDRATASE-RELATED"/>
    <property type="match status" value="1"/>
</dbReference>
<evidence type="ECO:0000256" key="1">
    <source>
        <dbReference type="ARBA" id="ARBA00023239"/>
    </source>
</evidence>
<dbReference type="GO" id="GO:0016829">
    <property type="term" value="F:lyase activity"/>
    <property type="evidence" value="ECO:0007669"/>
    <property type="project" value="UniProtKB-KW"/>
</dbReference>
<evidence type="ECO:0000259" key="2">
    <source>
        <dbReference type="SMART" id="SM00922"/>
    </source>
</evidence>
<gene>
    <name evidence="3" type="ORF">AA309_02170</name>
</gene>